<evidence type="ECO:0000256" key="1">
    <source>
        <dbReference type="SAM" id="Phobius"/>
    </source>
</evidence>
<feature type="transmembrane region" description="Helical" evidence="1">
    <location>
        <begin position="43"/>
        <end position="66"/>
    </location>
</feature>
<reference evidence="3" key="1">
    <citation type="journal article" date="2019" name="Int. J. Syst. Evol. Microbiol.">
        <title>The Global Catalogue of Microorganisms (GCM) 10K type strain sequencing project: providing services to taxonomists for standard genome sequencing and annotation.</title>
        <authorList>
            <consortium name="The Broad Institute Genomics Platform"/>
            <consortium name="The Broad Institute Genome Sequencing Center for Infectious Disease"/>
            <person name="Wu L."/>
            <person name="Ma J."/>
        </authorList>
    </citation>
    <scope>NUCLEOTIDE SEQUENCE [LARGE SCALE GENOMIC DNA]</scope>
    <source>
        <strain evidence="3">KCTC 23299</strain>
    </source>
</reference>
<evidence type="ECO:0000313" key="3">
    <source>
        <dbReference type="Proteomes" id="UP001597511"/>
    </source>
</evidence>
<keyword evidence="1" id="KW-0812">Transmembrane</keyword>
<name>A0ABW6A0H2_9BACT</name>
<dbReference type="Proteomes" id="UP001597511">
    <property type="component" value="Unassembled WGS sequence"/>
</dbReference>
<keyword evidence="3" id="KW-1185">Reference proteome</keyword>
<evidence type="ECO:0000313" key="2">
    <source>
        <dbReference type="EMBL" id="MFD2918282.1"/>
    </source>
</evidence>
<comment type="caution">
    <text evidence="2">The sequence shown here is derived from an EMBL/GenBank/DDBJ whole genome shotgun (WGS) entry which is preliminary data.</text>
</comment>
<sequence length="507" mass="57111">MDREHHNRNFERFLQESVDDYQMLPSEKVWKGINDTLHIKRRLYAIGLIGLFMLTVTAVTAVMLSYPVKQVNVPEVTQLPVNDFQSNKTMPVINEPVIAANNPEILAPSGRRHETANKNSIIHTIPGLVDESVVMGYNPAGTAQFTAITTVISETDNVAGNPLLARVDHEGDPASGITSKQVTQLKRRNNVTATEVTGNDTAQATVTDELVAVADMQKHKAPKQGFMHAQRFSLIENHSNLYNPIHIATIESVTNGYKRPKGYFWKKVDWQLHFTPSISYRKLSENSTYTNSSILNPNNNPFANSRDDINNAVTHKPDLGLEFGLTGKYGLSNRLKVKGGVQLNVNRYDIKAFIYNPQMASVDVSNGSGNNFASSWTYYNTFSGYKANWIKNFYFSASLPIGLEYKIFGNDRTYLGVSGTIQPTYVISNRSHLISSDYKHYVEVPWLIRRVNVNSSFETFAAFRTGKTQWQVGPQIRYQMLSSFQNKYPVKENLFDFGLKIGMQVNQ</sequence>
<evidence type="ECO:0008006" key="4">
    <source>
        <dbReference type="Google" id="ProtNLM"/>
    </source>
</evidence>
<dbReference type="RefSeq" id="WP_386094130.1">
    <property type="nucleotide sequence ID" value="NZ_JBHUOZ010000001.1"/>
</dbReference>
<gene>
    <name evidence="2" type="ORF">ACFS6H_01095</name>
</gene>
<proteinExistence type="predicted"/>
<keyword evidence="1" id="KW-0472">Membrane</keyword>
<organism evidence="2 3">
    <name type="scientific">Terrimonas rubra</name>
    <dbReference type="NCBI Taxonomy" id="1035890"/>
    <lineage>
        <taxon>Bacteria</taxon>
        <taxon>Pseudomonadati</taxon>
        <taxon>Bacteroidota</taxon>
        <taxon>Chitinophagia</taxon>
        <taxon>Chitinophagales</taxon>
        <taxon>Chitinophagaceae</taxon>
        <taxon>Terrimonas</taxon>
    </lineage>
</organism>
<keyword evidence="1" id="KW-1133">Transmembrane helix</keyword>
<protein>
    <recommendedName>
        <fullName evidence="4">Outer membrane protein beta-barrel domain-containing protein</fullName>
    </recommendedName>
</protein>
<accession>A0ABW6A0H2</accession>
<dbReference type="EMBL" id="JBHUOZ010000001">
    <property type="protein sequence ID" value="MFD2918282.1"/>
    <property type="molecule type" value="Genomic_DNA"/>
</dbReference>